<dbReference type="OrthoDB" id="5902365at2"/>
<dbReference type="Proteomes" id="UP000184268">
    <property type="component" value="Unassembled WGS sequence"/>
</dbReference>
<keyword evidence="3" id="KW-1185">Reference proteome</keyword>
<keyword evidence="1" id="KW-1133">Transmembrane helix</keyword>
<protein>
    <submittedName>
        <fullName evidence="2">MSHA pilin protein MshA</fullName>
    </submittedName>
</protein>
<evidence type="ECO:0000256" key="1">
    <source>
        <dbReference type="SAM" id="Phobius"/>
    </source>
</evidence>
<keyword evidence="1" id="KW-0472">Membrane</keyword>
<dbReference type="NCBIfam" id="TIGR02532">
    <property type="entry name" value="IV_pilin_GFxxxE"/>
    <property type="match status" value="1"/>
</dbReference>
<dbReference type="Gene3D" id="3.30.700.10">
    <property type="entry name" value="Glycoprotein, Type 4 Pilin"/>
    <property type="match status" value="1"/>
</dbReference>
<dbReference type="InterPro" id="IPR045584">
    <property type="entry name" value="Pilin-like"/>
</dbReference>
<accession>A0A1M5Y1B7</accession>
<proteinExistence type="predicted"/>
<dbReference type="Pfam" id="PF07963">
    <property type="entry name" value="N_methyl"/>
    <property type="match status" value="1"/>
</dbReference>
<evidence type="ECO:0000313" key="3">
    <source>
        <dbReference type="Proteomes" id="UP000184268"/>
    </source>
</evidence>
<evidence type="ECO:0000313" key="2">
    <source>
        <dbReference type="EMBL" id="SHI05578.1"/>
    </source>
</evidence>
<reference evidence="2 3" key="1">
    <citation type="submission" date="2016-11" db="EMBL/GenBank/DDBJ databases">
        <authorList>
            <person name="Jaros S."/>
            <person name="Januszkiewicz K."/>
            <person name="Wedrychowicz H."/>
        </authorList>
    </citation>
    <scope>NUCLEOTIDE SEQUENCE [LARGE SCALE GENOMIC DNA]</scope>
    <source>
        <strain evidence="2 3">DSM 16917</strain>
    </source>
</reference>
<dbReference type="EMBL" id="FQXG01000006">
    <property type="protein sequence ID" value="SHI05578.1"/>
    <property type="molecule type" value="Genomic_DNA"/>
</dbReference>
<organism evidence="2 3">
    <name type="scientific">Ferrimonas marina</name>
    <dbReference type="NCBI Taxonomy" id="299255"/>
    <lineage>
        <taxon>Bacteria</taxon>
        <taxon>Pseudomonadati</taxon>
        <taxon>Pseudomonadota</taxon>
        <taxon>Gammaproteobacteria</taxon>
        <taxon>Alteromonadales</taxon>
        <taxon>Ferrimonadaceae</taxon>
        <taxon>Ferrimonas</taxon>
    </lineage>
</organism>
<gene>
    <name evidence="2" type="ORF">SAMN02745129_3875</name>
</gene>
<feature type="transmembrane region" description="Helical" evidence="1">
    <location>
        <begin position="7"/>
        <end position="27"/>
    </location>
</feature>
<dbReference type="STRING" id="299255.SAMN02745129_3875"/>
<sequence>MKQQRGFTLIELVVVIVILGILAVYAAPKFINLQTDARAATLDGMSGALKGANSLVYSKAAIAGVEGTDCSDATSACTIAIDNATTPTTVVPVFGYVQGAVADVTAILDIDTTNEWGVAVPDAAVSSADIIIYPQQIAPTTSAKCFLEYTQPSAAGDLPVYDVVSTNC</sequence>
<dbReference type="AlphaFoldDB" id="A0A1M5Y1B7"/>
<dbReference type="SUPFAM" id="SSF54523">
    <property type="entry name" value="Pili subunits"/>
    <property type="match status" value="1"/>
</dbReference>
<name>A0A1M5Y1B7_9GAMM</name>
<dbReference type="InterPro" id="IPR012902">
    <property type="entry name" value="N_methyl_site"/>
</dbReference>
<dbReference type="RefSeq" id="WP_067662703.1">
    <property type="nucleotide sequence ID" value="NZ_FQXG01000006.1"/>
</dbReference>
<keyword evidence="1" id="KW-0812">Transmembrane</keyword>